<accession>F4KR28</accession>
<evidence type="ECO:0000259" key="3">
    <source>
        <dbReference type="Pfam" id="PF13439"/>
    </source>
</evidence>
<evidence type="ECO:0000256" key="1">
    <source>
        <dbReference type="ARBA" id="ARBA00022679"/>
    </source>
</evidence>
<reference evidence="4 5" key="1">
    <citation type="journal article" date="2011" name="Stand. Genomic Sci.">
        <title>Complete genome sequence of Haliscomenobacter hydrossis type strain (O).</title>
        <authorList>
            <consortium name="US DOE Joint Genome Institute (JGI-PGF)"/>
            <person name="Daligault H."/>
            <person name="Lapidus A."/>
            <person name="Zeytun A."/>
            <person name="Nolan M."/>
            <person name="Lucas S."/>
            <person name="Del Rio T.G."/>
            <person name="Tice H."/>
            <person name="Cheng J.F."/>
            <person name="Tapia R."/>
            <person name="Han C."/>
            <person name="Goodwin L."/>
            <person name="Pitluck S."/>
            <person name="Liolios K."/>
            <person name="Pagani I."/>
            <person name="Ivanova N."/>
            <person name="Huntemann M."/>
            <person name="Mavromatis K."/>
            <person name="Mikhailova N."/>
            <person name="Pati A."/>
            <person name="Chen A."/>
            <person name="Palaniappan K."/>
            <person name="Land M."/>
            <person name="Hauser L."/>
            <person name="Brambilla E.M."/>
            <person name="Rohde M."/>
            <person name="Verbarg S."/>
            <person name="Goker M."/>
            <person name="Bristow J."/>
            <person name="Eisen J.A."/>
            <person name="Markowitz V."/>
            <person name="Hugenholtz P."/>
            <person name="Kyrpides N.C."/>
            <person name="Klenk H.P."/>
            <person name="Woyke T."/>
        </authorList>
    </citation>
    <scope>NUCLEOTIDE SEQUENCE [LARGE SCALE GENOMIC DNA]</scope>
    <source>
        <strain evidence="5">ATCC 27775 / DSM 1100 / LMG 10767 / O</strain>
    </source>
</reference>
<dbReference type="GO" id="GO:0009103">
    <property type="term" value="P:lipopolysaccharide biosynthetic process"/>
    <property type="evidence" value="ECO:0007669"/>
    <property type="project" value="TreeGrafter"/>
</dbReference>
<dbReference type="InterPro" id="IPR001296">
    <property type="entry name" value="Glyco_trans_1"/>
</dbReference>
<keyword evidence="1 4" id="KW-0808">Transferase</keyword>
<protein>
    <submittedName>
        <fullName evidence="4">Glycosyl transferase group 1</fullName>
    </submittedName>
</protein>
<reference key="2">
    <citation type="submission" date="2011-04" db="EMBL/GenBank/DDBJ databases">
        <title>Complete sequence of chromosome of Haliscomenobacter hydrossis DSM 1100.</title>
        <authorList>
            <consortium name="US DOE Joint Genome Institute (JGI-PGF)"/>
            <person name="Lucas S."/>
            <person name="Han J."/>
            <person name="Lapidus A."/>
            <person name="Bruce D."/>
            <person name="Goodwin L."/>
            <person name="Pitluck S."/>
            <person name="Peters L."/>
            <person name="Kyrpides N."/>
            <person name="Mavromatis K."/>
            <person name="Ivanova N."/>
            <person name="Ovchinnikova G."/>
            <person name="Pagani I."/>
            <person name="Daligault H."/>
            <person name="Detter J.C."/>
            <person name="Han C."/>
            <person name="Land M."/>
            <person name="Hauser L."/>
            <person name="Markowitz V."/>
            <person name="Cheng J.-F."/>
            <person name="Hugenholtz P."/>
            <person name="Woyke T."/>
            <person name="Wu D."/>
            <person name="Verbarg S."/>
            <person name="Frueling A."/>
            <person name="Brambilla E."/>
            <person name="Klenk H.-P."/>
            <person name="Eisen J.A."/>
        </authorList>
    </citation>
    <scope>NUCLEOTIDE SEQUENCE</scope>
    <source>
        <strain>DSM 1100</strain>
    </source>
</reference>
<organism evidence="4 5">
    <name type="scientific">Haliscomenobacter hydrossis (strain ATCC 27775 / DSM 1100 / LMG 10767 / O)</name>
    <dbReference type="NCBI Taxonomy" id="760192"/>
    <lineage>
        <taxon>Bacteria</taxon>
        <taxon>Pseudomonadati</taxon>
        <taxon>Bacteroidota</taxon>
        <taxon>Saprospiria</taxon>
        <taxon>Saprospirales</taxon>
        <taxon>Haliscomenobacteraceae</taxon>
        <taxon>Haliscomenobacter</taxon>
    </lineage>
</organism>
<dbReference type="Proteomes" id="UP000008461">
    <property type="component" value="Chromosome"/>
</dbReference>
<dbReference type="PANTHER" id="PTHR46401:SF2">
    <property type="entry name" value="GLYCOSYLTRANSFERASE WBBK-RELATED"/>
    <property type="match status" value="1"/>
</dbReference>
<dbReference type="OrthoDB" id="9801609at2"/>
<dbReference type="Gene3D" id="3.40.50.2000">
    <property type="entry name" value="Glycogen Phosphorylase B"/>
    <property type="match status" value="2"/>
</dbReference>
<feature type="domain" description="Glycosyl transferase family 1" evidence="2">
    <location>
        <begin position="211"/>
        <end position="360"/>
    </location>
</feature>
<keyword evidence="5" id="KW-1185">Reference proteome</keyword>
<sequence length="389" mass="45106">MKVLYDHQIFESQKFGGVSKYFGELIFNSGSMDEVNNDISILHSDNGYLKSLETNNFLPLPQRPLSYNDNSDNSYSIVKRFFDRFFYLKKLAKCYKENKEESIQKIITQNFDVFHPTYYDDYFLKHIKNKPFVLTVHDLTHQIFPEYFSPKWIDKSKEMLENARRIIVVSENTKKDLMDFYDIKDNKIDVVYLASSILEGAVMNLSVNMPPNMEKYLLYIGSRASYKNFYFFVQAIVPLFREDKGLYLLCTGDKFSEEELFFFAKLGIAANIKHIYATEDELPYIYQNAVAFVYPSLYEGFGMPILEAFACGCPVICSQASSFPEIAGPAAIYFEPKNKQSIYKAVYSMLNDNVLRTAMIVKGFLQLEKFSWLNTAAQTREVYSKAIAE</sequence>
<dbReference type="KEGG" id="hhy:Halhy_5441"/>
<gene>
    <name evidence="4" type="ordered locus">Halhy_5441</name>
</gene>
<dbReference type="STRING" id="760192.Halhy_5441"/>
<dbReference type="Pfam" id="PF00534">
    <property type="entry name" value="Glycos_transf_1"/>
    <property type="match status" value="1"/>
</dbReference>
<dbReference type="PANTHER" id="PTHR46401">
    <property type="entry name" value="GLYCOSYLTRANSFERASE WBBK-RELATED"/>
    <property type="match status" value="1"/>
</dbReference>
<dbReference type="CDD" id="cd03809">
    <property type="entry name" value="GT4_MtfB-like"/>
    <property type="match status" value="1"/>
</dbReference>
<dbReference type="GO" id="GO:0016757">
    <property type="term" value="F:glycosyltransferase activity"/>
    <property type="evidence" value="ECO:0007669"/>
    <property type="project" value="InterPro"/>
</dbReference>
<dbReference type="Pfam" id="PF13439">
    <property type="entry name" value="Glyco_transf_4"/>
    <property type="match status" value="1"/>
</dbReference>
<dbReference type="RefSeq" id="WP_013767799.1">
    <property type="nucleotide sequence ID" value="NC_015510.1"/>
</dbReference>
<evidence type="ECO:0000259" key="2">
    <source>
        <dbReference type="Pfam" id="PF00534"/>
    </source>
</evidence>
<dbReference type="SUPFAM" id="SSF53756">
    <property type="entry name" value="UDP-Glycosyltransferase/glycogen phosphorylase"/>
    <property type="match status" value="1"/>
</dbReference>
<feature type="domain" description="Glycosyltransferase subfamily 4-like N-terminal" evidence="3">
    <location>
        <begin position="102"/>
        <end position="192"/>
    </location>
</feature>
<dbReference type="HOGENOM" id="CLU_009583_27_0_10"/>
<evidence type="ECO:0000313" key="4">
    <source>
        <dbReference type="EMBL" id="AEE53266.1"/>
    </source>
</evidence>
<name>F4KR28_HALH1</name>
<dbReference type="AlphaFoldDB" id="F4KR28"/>
<dbReference type="eggNOG" id="COG0438">
    <property type="taxonomic scope" value="Bacteria"/>
</dbReference>
<dbReference type="InterPro" id="IPR028098">
    <property type="entry name" value="Glyco_trans_4-like_N"/>
</dbReference>
<proteinExistence type="predicted"/>
<dbReference type="EMBL" id="CP002691">
    <property type="protein sequence ID" value="AEE53266.1"/>
    <property type="molecule type" value="Genomic_DNA"/>
</dbReference>
<evidence type="ECO:0000313" key="5">
    <source>
        <dbReference type="Proteomes" id="UP000008461"/>
    </source>
</evidence>